<comment type="caution">
    <text evidence="1">The sequence shown here is derived from an EMBL/GenBank/DDBJ whole genome shotgun (WGS) entry which is preliminary data.</text>
</comment>
<organism evidence="1 2">
    <name type="scientific">Coemansia pectinata</name>
    <dbReference type="NCBI Taxonomy" id="1052879"/>
    <lineage>
        <taxon>Eukaryota</taxon>
        <taxon>Fungi</taxon>
        <taxon>Fungi incertae sedis</taxon>
        <taxon>Zoopagomycota</taxon>
        <taxon>Kickxellomycotina</taxon>
        <taxon>Kickxellomycetes</taxon>
        <taxon>Kickxellales</taxon>
        <taxon>Kickxellaceae</taxon>
        <taxon>Coemansia</taxon>
    </lineage>
</organism>
<dbReference type="Proteomes" id="UP001140011">
    <property type="component" value="Unassembled WGS sequence"/>
</dbReference>
<proteinExistence type="predicted"/>
<sequence>MVAHKFNAGYDKQLLELYDMTSYNLGVNGLDDIEKVLSFKDKYRELVTERIFFIIISVQECYISTAEDIEERVKRGTIVKISIEDILDIIKLYEVESIDWIDLFTTGRLTF</sequence>
<keyword evidence="2" id="KW-1185">Reference proteome</keyword>
<accession>A0A9W8H463</accession>
<evidence type="ECO:0000313" key="1">
    <source>
        <dbReference type="EMBL" id="KAJ2757056.1"/>
    </source>
</evidence>
<evidence type="ECO:0000313" key="2">
    <source>
        <dbReference type="Proteomes" id="UP001140011"/>
    </source>
</evidence>
<name>A0A9W8H463_9FUNG</name>
<protein>
    <submittedName>
        <fullName evidence="1">Uncharacterized protein</fullName>
    </submittedName>
</protein>
<reference evidence="1" key="1">
    <citation type="submission" date="2022-07" db="EMBL/GenBank/DDBJ databases">
        <title>Phylogenomic reconstructions and comparative analyses of Kickxellomycotina fungi.</title>
        <authorList>
            <person name="Reynolds N.K."/>
            <person name="Stajich J.E."/>
            <person name="Barry K."/>
            <person name="Grigoriev I.V."/>
            <person name="Crous P."/>
            <person name="Smith M.E."/>
        </authorList>
    </citation>
    <scope>NUCLEOTIDE SEQUENCE</scope>
    <source>
        <strain evidence="1">BCRC 34297</strain>
    </source>
</reference>
<dbReference type="AlphaFoldDB" id="A0A9W8H463"/>
<dbReference type="EMBL" id="JANBUH010000008">
    <property type="protein sequence ID" value="KAJ2757056.1"/>
    <property type="molecule type" value="Genomic_DNA"/>
</dbReference>
<gene>
    <name evidence="1" type="ORF">GGI19_000352</name>
</gene>